<protein>
    <recommendedName>
        <fullName evidence="1">Helicase HerA central domain-containing protein</fullName>
    </recommendedName>
</protein>
<dbReference type="InterPro" id="IPR002789">
    <property type="entry name" value="HerA_central"/>
</dbReference>
<dbReference type="AlphaFoldDB" id="A0A1G8IE77"/>
<dbReference type="Proteomes" id="UP000182130">
    <property type="component" value="Unassembled WGS sequence"/>
</dbReference>
<evidence type="ECO:0000259" key="1">
    <source>
        <dbReference type="Pfam" id="PF01935"/>
    </source>
</evidence>
<dbReference type="OrthoDB" id="9806951at2"/>
<feature type="domain" description="Helicase HerA central" evidence="1">
    <location>
        <begin position="214"/>
        <end position="320"/>
    </location>
</feature>
<dbReference type="InterPro" id="IPR008571">
    <property type="entry name" value="HerA-like"/>
</dbReference>
<dbReference type="SUPFAM" id="SSF52540">
    <property type="entry name" value="P-loop containing nucleoside triphosphate hydrolases"/>
    <property type="match status" value="1"/>
</dbReference>
<sequence length="680" mass="74572">MNELIPGVGAGSLLRSELLADDRSTRIGAIQQIDYGQAVVLTHDRWKFDAGGIPQFSFLLATPQDVNDPRVDDDEVLLLRVEGTAPLSLERDLHAVREESLRTALSNNQDPAPSVVLDAELDPFTKNRVSFTGVRCKILGTFYEDEVDGQRVLEFGADVDNFYATSTYRVLKPIGDGLATIASYLKPTGRPVERVRIGAVRYSATRRRAKTSQQANAAVEVNIRDFIGNKTALLGMTRMGKSNTAKIIIARTFAVSERQRATGGSPIGQLIFDPQGEYANPNTQDGTEIAAIGANHVRIFKFGADGAQAHVKPLNINFFSENQIDAVQGLISDTLSSDEAGYVKDFAGTSYADVADDRSATTHAQRARLVLYGALMRAGFAVPTNFRVRISIAGTFQQKVVAELGRNPFTQAGSTANIVTIAAADIEDVVDKIVGLRDAGDREANDFAKDVRWKSVEPIFTTRSGNRNVRGWRNLNPLRPFHSPLTRNDPAIEIYEELVRGRIVIVDLHVGAEAVTKALSESITRRLLSRQTEVFTSGQEPPHIQVMLEEAHNLFSSDRYKDDLDVWVKLAKEASKLNLGMTYATQEVSGVAHQVKANTANWVVAHLNNTTEVHELAKFYDFGSFSDAIIASEDRGYVRLKTLSSPYIVPVQIDRYDVALVNEARAAAGDPPLTLDGTRS</sequence>
<dbReference type="STRING" id="1045773.SAMN05216555_101220"/>
<dbReference type="Gene3D" id="3.40.50.300">
    <property type="entry name" value="P-loop containing nucleotide triphosphate hydrolases"/>
    <property type="match status" value="2"/>
</dbReference>
<dbReference type="PANTHER" id="PTHR42957">
    <property type="entry name" value="HELICASE MJ1565-RELATED"/>
    <property type="match status" value="1"/>
</dbReference>
<gene>
    <name evidence="2" type="ORF">SAMN05216555_101220</name>
</gene>
<dbReference type="Pfam" id="PF01935">
    <property type="entry name" value="DUF87"/>
    <property type="match status" value="1"/>
</dbReference>
<dbReference type="EMBL" id="FNEI01000001">
    <property type="protein sequence ID" value="SDI17328.1"/>
    <property type="molecule type" value="Genomic_DNA"/>
</dbReference>
<evidence type="ECO:0000313" key="3">
    <source>
        <dbReference type="Proteomes" id="UP000182130"/>
    </source>
</evidence>
<dbReference type="InterPro" id="IPR027417">
    <property type="entry name" value="P-loop_NTPase"/>
</dbReference>
<keyword evidence="3" id="KW-1185">Reference proteome</keyword>
<proteinExistence type="predicted"/>
<reference evidence="3" key="1">
    <citation type="submission" date="2016-10" db="EMBL/GenBank/DDBJ databases">
        <authorList>
            <person name="Varghese N."/>
            <person name="Submissions S."/>
        </authorList>
    </citation>
    <scope>NUCLEOTIDE SEQUENCE [LARGE SCALE GENOMIC DNA]</scope>
    <source>
        <strain evidence="3">CGMCC 1.10783</strain>
    </source>
</reference>
<accession>A0A1G8IE77</accession>
<dbReference type="RefSeq" id="WP_084110671.1">
    <property type="nucleotide sequence ID" value="NZ_FNEI01000001.1"/>
</dbReference>
<organism evidence="2 3">
    <name type="scientific">Arthrobacter cupressi</name>
    <dbReference type="NCBI Taxonomy" id="1045773"/>
    <lineage>
        <taxon>Bacteria</taxon>
        <taxon>Bacillati</taxon>
        <taxon>Actinomycetota</taxon>
        <taxon>Actinomycetes</taxon>
        <taxon>Micrococcales</taxon>
        <taxon>Micrococcaceae</taxon>
        <taxon>Arthrobacter</taxon>
    </lineage>
</organism>
<dbReference type="PANTHER" id="PTHR42957:SF1">
    <property type="entry name" value="HELICASE MJ1565-RELATED"/>
    <property type="match status" value="1"/>
</dbReference>
<evidence type="ECO:0000313" key="2">
    <source>
        <dbReference type="EMBL" id="SDI17328.1"/>
    </source>
</evidence>
<name>A0A1G8IE77_9MICC</name>